<protein>
    <submittedName>
        <fullName evidence="2">Uncharacterized protein</fullName>
    </submittedName>
</protein>
<dbReference type="Proteomes" id="UP000499080">
    <property type="component" value="Unassembled WGS sequence"/>
</dbReference>
<sequence>MHIRLGERGAASLNNERLSSEHEPLLQATTCKPYPGIESCPLAYERHAISPVANPLSNCIMTCVMATLTTKEEKQEYVTPRVVDRNYRSGASVTLRRN</sequence>
<accession>A0A4Y2QB04</accession>
<evidence type="ECO:0000256" key="1">
    <source>
        <dbReference type="SAM" id="MobiDB-lite"/>
    </source>
</evidence>
<keyword evidence="3" id="KW-1185">Reference proteome</keyword>
<evidence type="ECO:0000313" key="3">
    <source>
        <dbReference type="Proteomes" id="UP000499080"/>
    </source>
</evidence>
<dbReference type="EMBL" id="BGPR01013444">
    <property type="protein sequence ID" value="GBN60664.1"/>
    <property type="molecule type" value="Genomic_DNA"/>
</dbReference>
<proteinExistence type="predicted"/>
<gene>
    <name evidence="2" type="ORF">AVEN_5347_1</name>
</gene>
<reference evidence="2 3" key="1">
    <citation type="journal article" date="2019" name="Sci. Rep.">
        <title>Orb-weaving spider Araneus ventricosus genome elucidates the spidroin gene catalogue.</title>
        <authorList>
            <person name="Kono N."/>
            <person name="Nakamura H."/>
            <person name="Ohtoshi R."/>
            <person name="Moran D.A.P."/>
            <person name="Shinohara A."/>
            <person name="Yoshida Y."/>
            <person name="Fujiwara M."/>
            <person name="Mori M."/>
            <person name="Tomita M."/>
            <person name="Arakawa K."/>
        </authorList>
    </citation>
    <scope>NUCLEOTIDE SEQUENCE [LARGE SCALE GENOMIC DNA]</scope>
</reference>
<comment type="caution">
    <text evidence="2">The sequence shown here is derived from an EMBL/GenBank/DDBJ whole genome shotgun (WGS) entry which is preliminary data.</text>
</comment>
<organism evidence="2 3">
    <name type="scientific">Araneus ventricosus</name>
    <name type="common">Orbweaver spider</name>
    <name type="synonym">Epeira ventricosa</name>
    <dbReference type="NCBI Taxonomy" id="182803"/>
    <lineage>
        <taxon>Eukaryota</taxon>
        <taxon>Metazoa</taxon>
        <taxon>Ecdysozoa</taxon>
        <taxon>Arthropoda</taxon>
        <taxon>Chelicerata</taxon>
        <taxon>Arachnida</taxon>
        <taxon>Araneae</taxon>
        <taxon>Araneomorphae</taxon>
        <taxon>Entelegynae</taxon>
        <taxon>Araneoidea</taxon>
        <taxon>Araneidae</taxon>
        <taxon>Araneus</taxon>
    </lineage>
</organism>
<dbReference type="AlphaFoldDB" id="A0A4Y2QB04"/>
<feature type="region of interest" description="Disordered" evidence="1">
    <location>
        <begin position="1"/>
        <end position="21"/>
    </location>
</feature>
<name>A0A4Y2QB04_ARAVE</name>
<evidence type="ECO:0000313" key="2">
    <source>
        <dbReference type="EMBL" id="GBN60664.1"/>
    </source>
</evidence>